<dbReference type="Pfam" id="PF01810">
    <property type="entry name" value="LysE"/>
    <property type="match status" value="1"/>
</dbReference>
<dbReference type="PANTHER" id="PTHR30086:SF20">
    <property type="entry name" value="ARGININE EXPORTER PROTEIN ARGO-RELATED"/>
    <property type="match status" value="1"/>
</dbReference>
<comment type="caution">
    <text evidence="7">The sequence shown here is derived from an EMBL/GenBank/DDBJ whole genome shotgun (WGS) entry which is preliminary data.</text>
</comment>
<accession>A0ABX0JC72</accession>
<dbReference type="EMBL" id="JAAOIW010000008">
    <property type="protein sequence ID" value="NHN32353.1"/>
    <property type="molecule type" value="Genomic_DNA"/>
</dbReference>
<dbReference type="PANTHER" id="PTHR30086">
    <property type="entry name" value="ARGININE EXPORTER PROTEIN ARGO"/>
    <property type="match status" value="1"/>
</dbReference>
<evidence type="ECO:0000313" key="8">
    <source>
        <dbReference type="Proteomes" id="UP001165962"/>
    </source>
</evidence>
<dbReference type="InterPro" id="IPR001123">
    <property type="entry name" value="LeuE-type"/>
</dbReference>
<keyword evidence="2" id="KW-1003">Cell membrane</keyword>
<proteinExistence type="predicted"/>
<dbReference type="Proteomes" id="UP001165962">
    <property type="component" value="Unassembled WGS sequence"/>
</dbReference>
<evidence type="ECO:0000256" key="3">
    <source>
        <dbReference type="ARBA" id="ARBA00022692"/>
    </source>
</evidence>
<feature type="transmembrane region" description="Helical" evidence="6">
    <location>
        <begin position="117"/>
        <end position="140"/>
    </location>
</feature>
<evidence type="ECO:0000313" key="7">
    <source>
        <dbReference type="EMBL" id="NHN32353.1"/>
    </source>
</evidence>
<gene>
    <name evidence="7" type="ORF">G9U52_21155</name>
</gene>
<feature type="transmembrane region" description="Helical" evidence="6">
    <location>
        <begin position="40"/>
        <end position="62"/>
    </location>
</feature>
<evidence type="ECO:0000256" key="6">
    <source>
        <dbReference type="SAM" id="Phobius"/>
    </source>
</evidence>
<feature type="transmembrane region" description="Helical" evidence="6">
    <location>
        <begin position="152"/>
        <end position="176"/>
    </location>
</feature>
<keyword evidence="4 6" id="KW-1133">Transmembrane helix</keyword>
<sequence length="216" mass="23561">MEALQVSIQGFLFSLSLCLDLGMVNVAIMRTGMERGFRHSFMIGFGSCFGDLLYLLLALIGVSVIFEIIVIKWLLWLVGSVFLLYLAIKMLRDTWKPRPLQAGQAGIVHKSLIKEGVAGFGLAIASPSVITWFALVAGPIVAGMNLSYKGALLYFVAGFFAAGLGWSLAVASASSLSGRLFQKSMMRVLSFLSALLFLYFAIKVFWQGLSDVAGWR</sequence>
<name>A0ABX0JC72_9BACL</name>
<comment type="subcellular location">
    <subcellularLocation>
        <location evidence="1">Cell membrane</location>
        <topology evidence="1">Multi-pass membrane protein</topology>
    </subcellularLocation>
</comment>
<keyword evidence="5 6" id="KW-0472">Membrane</keyword>
<evidence type="ECO:0000256" key="2">
    <source>
        <dbReference type="ARBA" id="ARBA00022475"/>
    </source>
</evidence>
<keyword evidence="8" id="KW-1185">Reference proteome</keyword>
<evidence type="ECO:0000256" key="1">
    <source>
        <dbReference type="ARBA" id="ARBA00004651"/>
    </source>
</evidence>
<dbReference type="RefSeq" id="WP_166152652.1">
    <property type="nucleotide sequence ID" value="NZ_JAAOIW010000008.1"/>
</dbReference>
<evidence type="ECO:0000256" key="5">
    <source>
        <dbReference type="ARBA" id="ARBA00023136"/>
    </source>
</evidence>
<feature type="transmembrane region" description="Helical" evidence="6">
    <location>
        <begin position="68"/>
        <end position="88"/>
    </location>
</feature>
<feature type="transmembrane region" description="Helical" evidence="6">
    <location>
        <begin position="6"/>
        <end position="28"/>
    </location>
</feature>
<keyword evidence="3 6" id="KW-0812">Transmembrane</keyword>
<feature type="transmembrane region" description="Helical" evidence="6">
    <location>
        <begin position="188"/>
        <end position="206"/>
    </location>
</feature>
<reference evidence="7" key="1">
    <citation type="submission" date="2020-03" db="EMBL/GenBank/DDBJ databases">
        <title>Draft sequencing of Paenibacilllus sp. S3N08.</title>
        <authorList>
            <person name="Kim D.-U."/>
        </authorList>
    </citation>
    <scope>NUCLEOTIDE SEQUENCE</scope>
    <source>
        <strain evidence="7">S3N08</strain>
    </source>
</reference>
<organism evidence="7 8">
    <name type="scientific">Paenibacillus agricola</name>
    <dbReference type="NCBI Taxonomy" id="2716264"/>
    <lineage>
        <taxon>Bacteria</taxon>
        <taxon>Bacillati</taxon>
        <taxon>Bacillota</taxon>
        <taxon>Bacilli</taxon>
        <taxon>Bacillales</taxon>
        <taxon>Paenibacillaceae</taxon>
        <taxon>Paenibacillus</taxon>
    </lineage>
</organism>
<protein>
    <submittedName>
        <fullName evidence="7">LysE family transporter</fullName>
    </submittedName>
</protein>
<evidence type="ECO:0000256" key="4">
    <source>
        <dbReference type="ARBA" id="ARBA00022989"/>
    </source>
</evidence>